<gene>
    <name evidence="8" type="primary">AQP11</name>
</gene>
<dbReference type="InterPro" id="IPR051883">
    <property type="entry name" value="AQP11/12_channel"/>
</dbReference>
<dbReference type="Pfam" id="PF00230">
    <property type="entry name" value="MIP"/>
    <property type="match status" value="1"/>
</dbReference>
<organism evidence="8 9">
    <name type="scientific">Coturnix japonica</name>
    <name type="common">Japanese quail</name>
    <name type="synonym">Coturnix coturnix japonica</name>
    <dbReference type="NCBI Taxonomy" id="93934"/>
    <lineage>
        <taxon>Eukaryota</taxon>
        <taxon>Metazoa</taxon>
        <taxon>Chordata</taxon>
        <taxon>Craniata</taxon>
        <taxon>Vertebrata</taxon>
        <taxon>Euteleostomi</taxon>
        <taxon>Archelosauria</taxon>
        <taxon>Archosauria</taxon>
        <taxon>Dinosauria</taxon>
        <taxon>Saurischia</taxon>
        <taxon>Theropoda</taxon>
        <taxon>Coelurosauria</taxon>
        <taxon>Aves</taxon>
        <taxon>Neognathae</taxon>
        <taxon>Galloanserae</taxon>
        <taxon>Galliformes</taxon>
        <taxon>Phasianidae</taxon>
        <taxon>Perdicinae</taxon>
        <taxon>Coturnix</taxon>
    </lineage>
</organism>
<dbReference type="PRINTS" id="PR02024">
    <property type="entry name" value="AQUAPORIN11"/>
</dbReference>
<dbReference type="GO" id="GO:0005783">
    <property type="term" value="C:endoplasmic reticulum"/>
    <property type="evidence" value="ECO:0007669"/>
    <property type="project" value="Ensembl"/>
</dbReference>
<dbReference type="GO" id="GO:1904293">
    <property type="term" value="P:negative regulation of ERAD pathway"/>
    <property type="evidence" value="ECO:0007669"/>
    <property type="project" value="Ensembl"/>
</dbReference>
<dbReference type="GO" id="GO:0015254">
    <property type="term" value="F:glycerol channel activity"/>
    <property type="evidence" value="ECO:0007669"/>
    <property type="project" value="Ensembl"/>
</dbReference>
<dbReference type="GO" id="GO:0050680">
    <property type="term" value="P:negative regulation of epithelial cell proliferation"/>
    <property type="evidence" value="ECO:0007669"/>
    <property type="project" value="Ensembl"/>
</dbReference>
<name>A0A8C2Y6R5_COTJA</name>
<dbReference type="CTD" id="282679"/>
<evidence type="ECO:0000256" key="4">
    <source>
        <dbReference type="ARBA" id="ARBA00022989"/>
    </source>
</evidence>
<evidence type="ECO:0000313" key="9">
    <source>
        <dbReference type="Proteomes" id="UP000694412"/>
    </source>
</evidence>
<dbReference type="InterPro" id="IPR016697">
    <property type="entry name" value="Aquaporin_11/12"/>
</dbReference>
<dbReference type="InterPro" id="IPR000425">
    <property type="entry name" value="MIP"/>
</dbReference>
<dbReference type="GO" id="GO:0048388">
    <property type="term" value="P:endosomal lumen acidification"/>
    <property type="evidence" value="ECO:0007669"/>
    <property type="project" value="Ensembl"/>
</dbReference>
<reference evidence="8" key="3">
    <citation type="submission" date="2025-09" db="UniProtKB">
        <authorList>
            <consortium name="Ensembl"/>
        </authorList>
    </citation>
    <scope>IDENTIFICATION</scope>
</reference>
<dbReference type="PANTHER" id="PTHR21191:SF7">
    <property type="entry name" value="AQUAPORIN-11"/>
    <property type="match status" value="1"/>
</dbReference>
<dbReference type="InterPro" id="IPR023271">
    <property type="entry name" value="Aquaporin-like"/>
</dbReference>
<dbReference type="PIRSF" id="PIRSF017529">
    <property type="entry name" value="Aquaporin_11/12"/>
    <property type="match status" value="1"/>
</dbReference>
<evidence type="ECO:0000256" key="1">
    <source>
        <dbReference type="ARBA" id="ARBA00004141"/>
    </source>
</evidence>
<dbReference type="AlphaFoldDB" id="A0A8C2Y6R5"/>
<evidence type="ECO:0000256" key="3">
    <source>
        <dbReference type="ARBA" id="ARBA00022692"/>
    </source>
</evidence>
<dbReference type="GO" id="GO:0072014">
    <property type="term" value="P:proximal tubule development"/>
    <property type="evidence" value="ECO:0007669"/>
    <property type="project" value="Ensembl"/>
</dbReference>
<dbReference type="GO" id="GO:0008284">
    <property type="term" value="P:positive regulation of cell population proliferation"/>
    <property type="evidence" value="ECO:0007669"/>
    <property type="project" value="Ensembl"/>
</dbReference>
<keyword evidence="9" id="KW-1185">Reference proteome</keyword>
<dbReference type="OrthoDB" id="9894770at2759"/>
<feature type="transmembrane region" description="Helical" evidence="7">
    <location>
        <begin position="6"/>
        <end position="27"/>
    </location>
</feature>
<feature type="transmembrane region" description="Helical" evidence="7">
    <location>
        <begin position="188"/>
        <end position="212"/>
    </location>
</feature>
<keyword evidence="6" id="KW-0813">Transport</keyword>
<evidence type="ECO:0000256" key="6">
    <source>
        <dbReference type="RuleBase" id="RU000477"/>
    </source>
</evidence>
<evidence type="ECO:0000256" key="5">
    <source>
        <dbReference type="ARBA" id="ARBA00023136"/>
    </source>
</evidence>
<accession>A0A8C2Y6R5</accession>
<protein>
    <submittedName>
        <fullName evidence="8">Aquaporin 11</fullName>
    </submittedName>
</protein>
<evidence type="ECO:0000256" key="7">
    <source>
        <dbReference type="SAM" id="Phobius"/>
    </source>
</evidence>
<comment type="subcellular location">
    <subcellularLocation>
        <location evidence="1">Membrane</location>
        <topology evidence="1">Multi-pass membrane protein</topology>
    </subcellularLocation>
</comment>
<evidence type="ECO:0000313" key="8">
    <source>
        <dbReference type="Ensembl" id="ENSCJPP00005004600.1"/>
    </source>
</evidence>
<reference evidence="8" key="2">
    <citation type="submission" date="2025-08" db="UniProtKB">
        <authorList>
            <consortium name="Ensembl"/>
        </authorList>
    </citation>
    <scope>IDENTIFICATION</scope>
</reference>
<dbReference type="GO" id="GO:0009986">
    <property type="term" value="C:cell surface"/>
    <property type="evidence" value="ECO:0007669"/>
    <property type="project" value="Ensembl"/>
</dbReference>
<dbReference type="GO" id="GO:0032364">
    <property type="term" value="P:intracellular oxygen homeostasis"/>
    <property type="evidence" value="ECO:0007669"/>
    <property type="project" value="Ensembl"/>
</dbReference>
<evidence type="ECO:0000256" key="2">
    <source>
        <dbReference type="ARBA" id="ARBA00005900"/>
    </source>
</evidence>
<dbReference type="RefSeq" id="XP_015707992.1">
    <property type="nucleotide sequence ID" value="XM_015852506.2"/>
</dbReference>
<dbReference type="Gene3D" id="1.20.1080.10">
    <property type="entry name" value="Glycerol uptake facilitator protein"/>
    <property type="match status" value="1"/>
</dbReference>
<feature type="transmembrane region" description="Helical" evidence="7">
    <location>
        <begin position="224"/>
        <end position="246"/>
    </location>
</feature>
<dbReference type="GO" id="GO:0009992">
    <property type="term" value="P:intracellular water homeostasis"/>
    <property type="evidence" value="ECO:0007669"/>
    <property type="project" value="Ensembl"/>
</dbReference>
<dbReference type="GO" id="GO:0005886">
    <property type="term" value="C:plasma membrane"/>
    <property type="evidence" value="ECO:0007669"/>
    <property type="project" value="Ensembl"/>
</dbReference>
<sequence length="260" mass="28255">MAAGGIWTSLGLMAAVVMAVGLCRSLARRRLHTHPQLCSFLLELLSTFQVCACTNELSLLGNTEPRPHTALTLTYGFTVLHGLTLPGSTCNPCGTLQPLWGKQTSLRAGGMKIGAQFAAAVLARVFMHFIWRLEMAESHSGALAQGCGNPMQTTEVQAFCIELLFSVVFQLTILQVENIKPSYRVHAVALLITMLVFAGGNLTGAIFNPALAFSLHPHCFYDSFLTYALVYWVAPCLGTILVAFVWKSLLGHQKTLKSEL</sequence>
<dbReference type="GO" id="GO:0006612">
    <property type="term" value="P:protein targeting to membrane"/>
    <property type="evidence" value="ECO:0007669"/>
    <property type="project" value="Ensembl"/>
</dbReference>
<dbReference type="PANTHER" id="PTHR21191">
    <property type="entry name" value="AQUAPORIN"/>
    <property type="match status" value="1"/>
</dbReference>
<comment type="similarity">
    <text evidence="2">Belongs to the MIP/aquaporin (TC 1.A.8) family. AQP11/AQP12 subfamily.</text>
</comment>
<keyword evidence="4 7" id="KW-1133">Transmembrane helix</keyword>
<reference evidence="8" key="1">
    <citation type="submission" date="2015-11" db="EMBL/GenBank/DDBJ databases">
        <authorList>
            <consortium name="International Coturnix japonica Genome Analysis Consortium"/>
            <person name="Warren W."/>
            <person name="Burt D.W."/>
            <person name="Antin P.B."/>
            <person name="Lanford R."/>
            <person name="Gros J."/>
            <person name="Wilson R.K."/>
        </authorList>
    </citation>
    <scope>NUCLEOTIDE SEQUENCE [LARGE SCALE GENOMIC DNA]</scope>
</reference>
<dbReference type="GeneTree" id="ENSGT00530000063816"/>
<dbReference type="Ensembl" id="ENSCJPT00005007663.1">
    <property type="protein sequence ID" value="ENSCJPP00005004600.1"/>
    <property type="gene ID" value="ENSCJPG00005004531.1"/>
</dbReference>
<dbReference type="GO" id="GO:0051260">
    <property type="term" value="P:protein homooligomerization"/>
    <property type="evidence" value="ECO:0007669"/>
    <property type="project" value="Ensembl"/>
</dbReference>
<dbReference type="KEGG" id="cjo:107308540"/>
<keyword evidence="5 7" id="KW-0472">Membrane</keyword>
<dbReference type="SUPFAM" id="SSF81338">
    <property type="entry name" value="Aquaporin-like"/>
    <property type="match status" value="1"/>
</dbReference>
<dbReference type="InterPro" id="IPR023266">
    <property type="entry name" value="Aquaporin_11"/>
</dbReference>
<dbReference type="GO" id="GO:0140070">
    <property type="term" value="F:hydrogen peroxide channel activity"/>
    <property type="evidence" value="ECO:0007669"/>
    <property type="project" value="Ensembl"/>
</dbReference>
<keyword evidence="3 6" id="KW-0812">Transmembrane</keyword>
<dbReference type="GO" id="GO:0015250">
    <property type="term" value="F:water channel activity"/>
    <property type="evidence" value="ECO:0007669"/>
    <property type="project" value="Ensembl"/>
</dbReference>
<proteinExistence type="inferred from homology"/>
<dbReference type="Proteomes" id="UP000694412">
    <property type="component" value="Chromosome 1"/>
</dbReference>
<dbReference type="PRINTS" id="PR00783">
    <property type="entry name" value="MINTRINSICP"/>
</dbReference>
<dbReference type="GeneID" id="107308540"/>